<dbReference type="PANTHER" id="PTHR43240:SF5">
    <property type="entry name" value="1,4-DIHYDROXY-2-NAPHTHOYL-COA THIOESTERASE 1"/>
    <property type="match status" value="1"/>
</dbReference>
<dbReference type="InterPro" id="IPR006683">
    <property type="entry name" value="Thioestr_dom"/>
</dbReference>
<comment type="similarity">
    <text evidence="1">Belongs to the thioesterase PaaI family.</text>
</comment>
<evidence type="ECO:0000259" key="3">
    <source>
        <dbReference type="Pfam" id="PF03061"/>
    </source>
</evidence>
<keyword evidence="2" id="KW-0378">Hydrolase</keyword>
<reference evidence="4 5" key="1">
    <citation type="submission" date="2024-06" db="EMBL/GenBank/DDBJ databases">
        <authorList>
            <person name="Li F."/>
        </authorList>
    </citation>
    <scope>NUCLEOTIDE SEQUENCE [LARGE SCALE GENOMIC DNA]</scope>
    <source>
        <strain evidence="4 5">GXAS 311</strain>
    </source>
</reference>
<evidence type="ECO:0000256" key="2">
    <source>
        <dbReference type="ARBA" id="ARBA00022801"/>
    </source>
</evidence>
<dbReference type="InterPro" id="IPR003736">
    <property type="entry name" value="PAAI_dom"/>
</dbReference>
<dbReference type="Proteomes" id="UP001548189">
    <property type="component" value="Unassembled WGS sequence"/>
</dbReference>
<protein>
    <submittedName>
        <fullName evidence="4">Hotdog fold thioesterase</fullName>
    </submittedName>
</protein>
<evidence type="ECO:0000256" key="1">
    <source>
        <dbReference type="ARBA" id="ARBA00008324"/>
    </source>
</evidence>
<gene>
    <name evidence="4" type="ORF">ABVT43_01305</name>
</gene>
<dbReference type="EMBL" id="JBEVCJ010000001">
    <property type="protein sequence ID" value="MET1253751.1"/>
    <property type="molecule type" value="Genomic_DNA"/>
</dbReference>
<dbReference type="Pfam" id="PF03061">
    <property type="entry name" value="4HBT"/>
    <property type="match status" value="1"/>
</dbReference>
<keyword evidence="5" id="KW-1185">Reference proteome</keyword>
<dbReference type="NCBIfam" id="TIGR00369">
    <property type="entry name" value="unchar_dom_1"/>
    <property type="match status" value="1"/>
</dbReference>
<dbReference type="InterPro" id="IPR029069">
    <property type="entry name" value="HotDog_dom_sf"/>
</dbReference>
<feature type="domain" description="Thioesterase" evidence="3">
    <location>
        <begin position="52"/>
        <end position="125"/>
    </location>
</feature>
<dbReference type="PANTHER" id="PTHR43240">
    <property type="entry name" value="1,4-DIHYDROXY-2-NAPHTHOYL-COA THIOESTERASE 1"/>
    <property type="match status" value="1"/>
</dbReference>
<evidence type="ECO:0000313" key="4">
    <source>
        <dbReference type="EMBL" id="MET1253751.1"/>
    </source>
</evidence>
<sequence length="140" mass="15294">MKIWKKPVSIEALQAYRKDTMVENLGIDITEIGDDYIIASMPVDRRTHQPRGILHGGASIALAETVGSIAANLAVDESQYCVGLEVNGNHLRSISTGLVFAKASPAHLGRTTQVWEILITDELNNKICLSRLTIAVLNQK</sequence>
<organism evidence="4 5">
    <name type="scientific">Aliikangiella maris</name>
    <dbReference type="NCBI Taxonomy" id="3162458"/>
    <lineage>
        <taxon>Bacteria</taxon>
        <taxon>Pseudomonadati</taxon>
        <taxon>Pseudomonadota</taxon>
        <taxon>Gammaproteobacteria</taxon>
        <taxon>Oceanospirillales</taxon>
        <taxon>Pleioneaceae</taxon>
        <taxon>Aliikangiella</taxon>
    </lineage>
</organism>
<dbReference type="RefSeq" id="WP_353873293.1">
    <property type="nucleotide sequence ID" value="NZ_JBEVCJ010000001.1"/>
</dbReference>
<name>A0ABV2BPF6_9GAMM</name>
<proteinExistence type="inferred from homology"/>
<comment type="caution">
    <text evidence="4">The sequence shown here is derived from an EMBL/GenBank/DDBJ whole genome shotgun (WGS) entry which is preliminary data.</text>
</comment>
<dbReference type="CDD" id="cd03443">
    <property type="entry name" value="PaaI_thioesterase"/>
    <property type="match status" value="1"/>
</dbReference>
<dbReference type="SUPFAM" id="SSF54637">
    <property type="entry name" value="Thioesterase/thiol ester dehydrase-isomerase"/>
    <property type="match status" value="1"/>
</dbReference>
<dbReference type="Gene3D" id="3.10.129.10">
    <property type="entry name" value="Hotdog Thioesterase"/>
    <property type="match status" value="1"/>
</dbReference>
<evidence type="ECO:0000313" key="5">
    <source>
        <dbReference type="Proteomes" id="UP001548189"/>
    </source>
</evidence>
<accession>A0ABV2BPF6</accession>